<dbReference type="EMBL" id="CP050066">
    <property type="protein sequence ID" value="QIP08608.1"/>
    <property type="molecule type" value="Genomic_DNA"/>
</dbReference>
<dbReference type="RefSeq" id="WP_166468676.1">
    <property type="nucleotide sequence ID" value="NZ_CP050066.2"/>
</dbReference>
<name>A0A6G9A844_9BRAD</name>
<evidence type="ECO:0000256" key="1">
    <source>
        <dbReference type="ARBA" id="ARBA00022679"/>
    </source>
</evidence>
<dbReference type="EC" id="2.8.3.-" evidence="2"/>
<keyword evidence="1 2" id="KW-0808">Transferase</keyword>
<dbReference type="InterPro" id="IPR044855">
    <property type="entry name" value="CoA-Trfase_III_dom3_sf"/>
</dbReference>
<protein>
    <submittedName>
        <fullName evidence="2">CoA transferase</fullName>
        <ecNumber evidence="2">2.8.3.-</ecNumber>
    </submittedName>
</protein>
<dbReference type="PANTHER" id="PTHR48207">
    <property type="entry name" value="SUCCINATE--HYDROXYMETHYLGLUTARATE COA-TRANSFERASE"/>
    <property type="match status" value="1"/>
</dbReference>
<dbReference type="Gene3D" id="3.40.50.10540">
    <property type="entry name" value="Crotonobetainyl-coa:carnitine coa-transferase, domain 1"/>
    <property type="match status" value="1"/>
</dbReference>
<organism evidence="2 3">
    <name type="scientific">Bradyrhizobium symbiodeficiens</name>
    <dbReference type="NCBI Taxonomy" id="1404367"/>
    <lineage>
        <taxon>Bacteria</taxon>
        <taxon>Pseudomonadati</taxon>
        <taxon>Pseudomonadota</taxon>
        <taxon>Alphaproteobacteria</taxon>
        <taxon>Hyphomicrobiales</taxon>
        <taxon>Nitrobacteraceae</taxon>
        <taxon>Bradyrhizobium</taxon>
    </lineage>
</organism>
<dbReference type="InterPro" id="IPR050483">
    <property type="entry name" value="CoA-transferase_III_domain"/>
</dbReference>
<evidence type="ECO:0000313" key="2">
    <source>
        <dbReference type="EMBL" id="QIP08608.1"/>
    </source>
</evidence>
<dbReference type="Pfam" id="PF02515">
    <property type="entry name" value="CoA_transf_3"/>
    <property type="match status" value="1"/>
</dbReference>
<dbReference type="InterPro" id="IPR023606">
    <property type="entry name" value="CoA-Trfase_III_dom_1_sf"/>
</dbReference>
<dbReference type="GO" id="GO:0008410">
    <property type="term" value="F:CoA-transferase activity"/>
    <property type="evidence" value="ECO:0007669"/>
    <property type="project" value="TreeGrafter"/>
</dbReference>
<sequence>MPFPHASEALSRFTVLDLTRVRSGPTCVRQLADWGANVVKIDALTEDSGGEQPGGPRRGSDFQNLHRNKRAMTLNLKDERGLALFKRLAAKADVVVENFRPDVKKKLGIDYDSLAAINPRIVYGSISGFGQDGPYHKRPGFDQIAQGMGGLMSITGAPGEGPMRVGIPVADLTAGLFCAMGILTALLEREVSGKGQWVQTSLLQAQIFMLDFQAARWLMEKEVAKQAGNNHPTSIPTGVFRTSDGYINIATTGGRIWERCAQAIGAPELYSHPDYATAPARSKNRDALNAEIEKRTLTKSTDSWVRELNEAGVPCGPIYAIDQMFEDAQVKHLGIAQDVPNDEDRHIRLVGQPVTLSRTPSKMVARPPDFGEQTEEVLKEFGLSADEIAQLRDAKVV</sequence>
<dbReference type="InterPro" id="IPR003673">
    <property type="entry name" value="CoA-Trfase_fam_III"/>
</dbReference>
<accession>A0A6G9A844</accession>
<reference evidence="2 3" key="1">
    <citation type="journal article" date="2020" name="Int. J. Syst. Evol. Microbiol.">
        <title>Description and complete genome sequences of Bradyrhizobium symbiodeficiens sp. nov., a non-symbiotic bacterium associated with legumes native to Canada.</title>
        <authorList>
            <person name="Bromfield E.S.P."/>
            <person name="Cloutier S."/>
            <person name="Nguyen H.D.T."/>
        </authorList>
    </citation>
    <scope>NUCLEOTIDE SEQUENCE [LARGE SCALE GENOMIC DNA]</scope>
    <source>
        <strain evidence="2 3">101S1MB</strain>
    </source>
</reference>
<dbReference type="AlphaFoldDB" id="A0A6G9A844"/>
<gene>
    <name evidence="2" type="ORF">HAV00_21150</name>
</gene>
<dbReference type="Gene3D" id="3.30.1540.10">
    <property type="entry name" value="formyl-coa transferase, domain 3"/>
    <property type="match status" value="1"/>
</dbReference>
<proteinExistence type="predicted"/>
<dbReference type="PANTHER" id="PTHR48207:SF3">
    <property type="entry name" value="SUCCINATE--HYDROXYMETHYLGLUTARATE COA-TRANSFERASE"/>
    <property type="match status" value="1"/>
</dbReference>
<dbReference type="SUPFAM" id="SSF89796">
    <property type="entry name" value="CoA-transferase family III (CaiB/BaiF)"/>
    <property type="match status" value="1"/>
</dbReference>
<evidence type="ECO:0000313" key="3">
    <source>
        <dbReference type="Proteomes" id="UP000500895"/>
    </source>
</evidence>
<dbReference type="Proteomes" id="UP000500895">
    <property type="component" value="Chromosome"/>
</dbReference>